<evidence type="ECO:0000256" key="2">
    <source>
        <dbReference type="ARBA" id="ARBA00006824"/>
    </source>
</evidence>
<sequence length="276" mass="29375">MVAALLALLAAPSAFPPLPSTPHAAPQPPVVPHTSTTPPPALIPPPTSPRPATPLGARSRRASLAAALLAAAYVAARMQLAARLARAAAASLRWYAHAALHRPLLTKALTSGGCYLLGDALAQRGGGGEGARAVDMRRAGRSALAGFVGHGPLAHYWLQLVEEHVSFGGKWWAVFPKIVLDQGPMAIVYNSVYTALIGVSALRPPRLVWKDVCETWKPAMSASIKFWPAVHLLTFSPVIPMELKLLWIDVMEVLWIAILSHVNAVQQQRHDGRGGG</sequence>
<dbReference type="Proteomes" id="UP001515480">
    <property type="component" value="Unassembled WGS sequence"/>
</dbReference>
<dbReference type="EMBL" id="JBGBPQ010000023">
    <property type="protein sequence ID" value="KAL1500401.1"/>
    <property type="molecule type" value="Genomic_DNA"/>
</dbReference>
<evidence type="ECO:0000313" key="8">
    <source>
        <dbReference type="EMBL" id="KAL1500401.1"/>
    </source>
</evidence>
<protein>
    <recommendedName>
        <fullName evidence="10">Peroxisomal membrane protein MPV17</fullName>
    </recommendedName>
</protein>
<reference evidence="8 9" key="1">
    <citation type="journal article" date="2024" name="Science">
        <title>Giant polyketide synthase enzymes in the biosynthesis of giant marine polyether toxins.</title>
        <authorList>
            <person name="Fallon T.R."/>
            <person name="Shende V.V."/>
            <person name="Wierzbicki I.H."/>
            <person name="Pendleton A.L."/>
            <person name="Watervoot N.F."/>
            <person name="Auber R.P."/>
            <person name="Gonzalez D.J."/>
            <person name="Wisecaver J.H."/>
            <person name="Moore B.S."/>
        </authorList>
    </citation>
    <scope>NUCLEOTIDE SEQUENCE [LARGE SCALE GENOMIC DNA]</scope>
    <source>
        <strain evidence="8 9">12B1</strain>
    </source>
</reference>
<dbReference type="PANTHER" id="PTHR11266:SF121">
    <property type="entry name" value="OS09G0315000 PROTEIN"/>
    <property type="match status" value="1"/>
</dbReference>
<organism evidence="8 9">
    <name type="scientific">Prymnesium parvum</name>
    <name type="common">Toxic golden alga</name>
    <dbReference type="NCBI Taxonomy" id="97485"/>
    <lineage>
        <taxon>Eukaryota</taxon>
        <taxon>Haptista</taxon>
        <taxon>Haptophyta</taxon>
        <taxon>Prymnesiophyceae</taxon>
        <taxon>Prymnesiales</taxon>
        <taxon>Prymnesiaceae</taxon>
        <taxon>Prymnesium</taxon>
    </lineage>
</organism>
<gene>
    <name evidence="8" type="ORF">AB1Y20_013058</name>
</gene>
<dbReference type="PANTHER" id="PTHR11266">
    <property type="entry name" value="PEROXISOMAL MEMBRANE PROTEIN 2, PXMP2 MPV17"/>
    <property type="match status" value="1"/>
</dbReference>
<keyword evidence="3" id="KW-0812">Transmembrane</keyword>
<dbReference type="InterPro" id="IPR007248">
    <property type="entry name" value="Mpv17_PMP22"/>
</dbReference>
<keyword evidence="5" id="KW-0472">Membrane</keyword>
<evidence type="ECO:0000256" key="7">
    <source>
        <dbReference type="SAM" id="MobiDB-lite"/>
    </source>
</evidence>
<name>A0AB34IMG2_PRYPA</name>
<evidence type="ECO:0000256" key="3">
    <source>
        <dbReference type="ARBA" id="ARBA00022692"/>
    </source>
</evidence>
<comment type="caution">
    <text evidence="8">The sequence shown here is derived from an EMBL/GenBank/DDBJ whole genome shotgun (WGS) entry which is preliminary data.</text>
</comment>
<accession>A0AB34IMG2</accession>
<feature type="region of interest" description="Disordered" evidence="7">
    <location>
        <begin position="19"/>
        <end position="57"/>
    </location>
</feature>
<dbReference type="GO" id="GO:0016020">
    <property type="term" value="C:membrane"/>
    <property type="evidence" value="ECO:0007669"/>
    <property type="project" value="UniProtKB-SubCell"/>
</dbReference>
<evidence type="ECO:0000256" key="1">
    <source>
        <dbReference type="ARBA" id="ARBA00004141"/>
    </source>
</evidence>
<keyword evidence="9" id="KW-1185">Reference proteome</keyword>
<dbReference type="AlphaFoldDB" id="A0AB34IMG2"/>
<dbReference type="GO" id="GO:0005737">
    <property type="term" value="C:cytoplasm"/>
    <property type="evidence" value="ECO:0007669"/>
    <property type="project" value="TreeGrafter"/>
</dbReference>
<evidence type="ECO:0000256" key="4">
    <source>
        <dbReference type="ARBA" id="ARBA00022989"/>
    </source>
</evidence>
<feature type="compositionally biased region" description="Pro residues" evidence="7">
    <location>
        <begin position="19"/>
        <end position="52"/>
    </location>
</feature>
<comment type="subcellular location">
    <subcellularLocation>
        <location evidence="1">Membrane</location>
        <topology evidence="1">Multi-pass membrane protein</topology>
    </subcellularLocation>
</comment>
<evidence type="ECO:0008006" key="10">
    <source>
        <dbReference type="Google" id="ProtNLM"/>
    </source>
</evidence>
<comment type="similarity">
    <text evidence="2 6">Belongs to the peroxisomal membrane protein PXMP2/4 family.</text>
</comment>
<evidence type="ECO:0000313" key="9">
    <source>
        <dbReference type="Proteomes" id="UP001515480"/>
    </source>
</evidence>
<proteinExistence type="inferred from homology"/>
<dbReference type="Pfam" id="PF04117">
    <property type="entry name" value="Mpv17_PMP22"/>
    <property type="match status" value="1"/>
</dbReference>
<evidence type="ECO:0000256" key="5">
    <source>
        <dbReference type="ARBA" id="ARBA00023136"/>
    </source>
</evidence>
<keyword evidence="4" id="KW-1133">Transmembrane helix</keyword>
<evidence type="ECO:0000256" key="6">
    <source>
        <dbReference type="RuleBase" id="RU363053"/>
    </source>
</evidence>